<accession>A0A7X5QT07</accession>
<dbReference type="PANTHER" id="PTHR42724">
    <property type="entry name" value="TETRAACYLDISACCHARIDE 4'-KINASE"/>
    <property type="match status" value="1"/>
</dbReference>
<dbReference type="GO" id="GO:0005524">
    <property type="term" value="F:ATP binding"/>
    <property type="evidence" value="ECO:0007669"/>
    <property type="project" value="UniProtKB-UniRule"/>
</dbReference>
<dbReference type="PANTHER" id="PTHR42724:SF1">
    <property type="entry name" value="TETRAACYLDISACCHARIDE 4'-KINASE, MITOCHONDRIAL-RELATED"/>
    <property type="match status" value="1"/>
</dbReference>
<dbReference type="EMBL" id="JAAQTL010000001">
    <property type="protein sequence ID" value="NID14875.1"/>
    <property type="molecule type" value="Genomic_DNA"/>
</dbReference>
<evidence type="ECO:0000256" key="8">
    <source>
        <dbReference type="ARBA" id="ARBA00022741"/>
    </source>
</evidence>
<dbReference type="Pfam" id="PF02606">
    <property type="entry name" value="LpxK"/>
    <property type="match status" value="1"/>
</dbReference>
<evidence type="ECO:0000313" key="15">
    <source>
        <dbReference type="Proteomes" id="UP000518878"/>
    </source>
</evidence>
<evidence type="ECO:0000256" key="6">
    <source>
        <dbReference type="ARBA" id="ARBA00022556"/>
    </source>
</evidence>
<dbReference type="InterPro" id="IPR027417">
    <property type="entry name" value="P-loop_NTPase"/>
</dbReference>
<evidence type="ECO:0000256" key="13">
    <source>
        <dbReference type="HAMAP-Rule" id="MF_00409"/>
    </source>
</evidence>
<keyword evidence="9 13" id="KW-0418">Kinase</keyword>
<dbReference type="EC" id="2.7.1.130" evidence="3 13"/>
<comment type="function">
    <text evidence="1 13">Transfers the gamma-phosphate of ATP to the 4'-position of a tetraacyldisaccharide 1-phosphate intermediate (termed DS-1-P) to form tetraacyldisaccharide 1,4'-bis-phosphate (lipid IVA).</text>
</comment>
<dbReference type="UniPathway" id="UPA00359">
    <property type="reaction ID" value="UER00482"/>
</dbReference>
<evidence type="ECO:0000256" key="2">
    <source>
        <dbReference type="ARBA" id="ARBA00004870"/>
    </source>
</evidence>
<dbReference type="GO" id="GO:0009245">
    <property type="term" value="P:lipid A biosynthetic process"/>
    <property type="evidence" value="ECO:0007669"/>
    <property type="project" value="UniProtKB-UniRule"/>
</dbReference>
<evidence type="ECO:0000256" key="3">
    <source>
        <dbReference type="ARBA" id="ARBA00012071"/>
    </source>
</evidence>
<dbReference type="Proteomes" id="UP000518878">
    <property type="component" value="Unassembled WGS sequence"/>
</dbReference>
<keyword evidence="6 13" id="KW-0441">Lipid A biosynthesis</keyword>
<reference evidence="14 15" key="1">
    <citation type="journal article" date="2006" name="Int. J. Syst. Evol. Microbiol.">
        <title>Dyella yeojuensis sp. nov., isolated from greenhouse soil in Korea.</title>
        <authorList>
            <person name="Kim B.Y."/>
            <person name="Weon H.Y."/>
            <person name="Lee K.H."/>
            <person name="Seok S.J."/>
            <person name="Kwon S.W."/>
            <person name="Go S.J."/>
            <person name="Stackebrandt E."/>
        </authorList>
    </citation>
    <scope>NUCLEOTIDE SEQUENCE [LARGE SCALE GENOMIC DNA]</scope>
    <source>
        <strain evidence="14 15">DSM 17673</strain>
    </source>
</reference>
<keyword evidence="8 13" id="KW-0547">Nucleotide-binding</keyword>
<dbReference type="GO" id="GO:0009029">
    <property type="term" value="F:lipid-A 4'-kinase activity"/>
    <property type="evidence" value="ECO:0007669"/>
    <property type="project" value="UniProtKB-UniRule"/>
</dbReference>
<dbReference type="GO" id="GO:0005886">
    <property type="term" value="C:plasma membrane"/>
    <property type="evidence" value="ECO:0007669"/>
    <property type="project" value="TreeGrafter"/>
</dbReference>
<dbReference type="RefSeq" id="WP_166698659.1">
    <property type="nucleotide sequence ID" value="NZ_JAAQTL010000001.1"/>
</dbReference>
<evidence type="ECO:0000256" key="9">
    <source>
        <dbReference type="ARBA" id="ARBA00022777"/>
    </source>
</evidence>
<keyword evidence="10 13" id="KW-0067">ATP-binding</keyword>
<evidence type="ECO:0000256" key="5">
    <source>
        <dbReference type="ARBA" id="ARBA00022516"/>
    </source>
</evidence>
<dbReference type="HAMAP" id="MF_00409">
    <property type="entry name" value="LpxK"/>
    <property type="match status" value="1"/>
</dbReference>
<comment type="caution">
    <text evidence="14">The sequence shown here is derived from an EMBL/GenBank/DDBJ whole genome shotgun (WGS) entry which is preliminary data.</text>
</comment>
<dbReference type="InterPro" id="IPR003758">
    <property type="entry name" value="LpxK"/>
</dbReference>
<evidence type="ECO:0000256" key="12">
    <source>
        <dbReference type="ARBA" id="ARBA00029757"/>
    </source>
</evidence>
<gene>
    <name evidence="13" type="primary">lpxK</name>
    <name evidence="14" type="ORF">HBF32_05260</name>
</gene>
<comment type="similarity">
    <text evidence="13">Belongs to the LpxK family.</text>
</comment>
<name>A0A7X5QT07_9GAMM</name>
<keyword evidence="15" id="KW-1185">Reference proteome</keyword>
<comment type="pathway">
    <text evidence="2 13">Glycolipid biosynthesis; lipid IV(A) biosynthesis; lipid IV(A) from (3R)-3-hydroxytetradecanoyl-[acyl-carrier-protein] and UDP-N-acetyl-alpha-D-glucosamine: step 6/6.</text>
</comment>
<dbReference type="AlphaFoldDB" id="A0A7X5QT07"/>
<keyword evidence="5 13" id="KW-0444">Lipid biosynthesis</keyword>
<evidence type="ECO:0000256" key="1">
    <source>
        <dbReference type="ARBA" id="ARBA00002274"/>
    </source>
</evidence>
<organism evidence="14 15">
    <name type="scientific">Luteibacter yeojuensis</name>
    <dbReference type="NCBI Taxonomy" id="345309"/>
    <lineage>
        <taxon>Bacteria</taxon>
        <taxon>Pseudomonadati</taxon>
        <taxon>Pseudomonadota</taxon>
        <taxon>Gammaproteobacteria</taxon>
        <taxon>Lysobacterales</taxon>
        <taxon>Rhodanobacteraceae</taxon>
        <taxon>Luteibacter</taxon>
    </lineage>
</organism>
<evidence type="ECO:0000256" key="7">
    <source>
        <dbReference type="ARBA" id="ARBA00022679"/>
    </source>
</evidence>
<sequence>MALGASLQRRWYGGGSPPWWTRPLESLYRHVSGRRARRFRDDPSAVVRLPVPVVVVGNITVGGTGKTPLIVALAQAMTARGFAPGVVSRGYGGSERGPYLLRGDDDPARVGDEPSLIRQSGVPVAIGRERPEAARLLIDAGCDLVLADDGLQHYRLGRDVEICVIDGERRLGNGHLLPAGPLREPAGRLDDVDFVVVNGGAPVGHEVTMRLEGGLAVNMHEPSLAMPLSDFAGRPVHAVAGIGHPARFFASLVEQGIAVHGHPFADHHAFTRDDFVFADGCPVLMTDKDAVKCRAFARPNWWRVPVRAVLPESFYDAVAARVRRPCEGRGPVT</sequence>
<dbReference type="GO" id="GO:0009244">
    <property type="term" value="P:lipopolysaccharide core region biosynthetic process"/>
    <property type="evidence" value="ECO:0007669"/>
    <property type="project" value="TreeGrafter"/>
</dbReference>
<keyword evidence="7 13" id="KW-0808">Transferase</keyword>
<protein>
    <recommendedName>
        <fullName evidence="4 13">Tetraacyldisaccharide 4'-kinase</fullName>
        <ecNumber evidence="3 13">2.7.1.130</ecNumber>
    </recommendedName>
    <alternativeName>
        <fullName evidence="12 13">Lipid A 4'-kinase</fullName>
    </alternativeName>
</protein>
<comment type="catalytic activity">
    <reaction evidence="13">
        <text>a lipid A disaccharide + ATP = a lipid IVA + ADP + H(+)</text>
        <dbReference type="Rhea" id="RHEA:67840"/>
        <dbReference type="ChEBI" id="CHEBI:15378"/>
        <dbReference type="ChEBI" id="CHEBI:30616"/>
        <dbReference type="ChEBI" id="CHEBI:176343"/>
        <dbReference type="ChEBI" id="CHEBI:176425"/>
        <dbReference type="ChEBI" id="CHEBI:456216"/>
        <dbReference type="EC" id="2.7.1.130"/>
    </reaction>
</comment>
<keyword evidence="11 13" id="KW-0443">Lipid metabolism</keyword>
<dbReference type="NCBIfam" id="TIGR00682">
    <property type="entry name" value="lpxK"/>
    <property type="match status" value="1"/>
</dbReference>
<proteinExistence type="inferred from homology"/>
<feature type="binding site" evidence="13">
    <location>
        <begin position="60"/>
        <end position="67"/>
    </location>
    <ligand>
        <name>ATP</name>
        <dbReference type="ChEBI" id="CHEBI:30616"/>
    </ligand>
</feature>
<dbReference type="SUPFAM" id="SSF52540">
    <property type="entry name" value="P-loop containing nucleoside triphosphate hydrolases"/>
    <property type="match status" value="1"/>
</dbReference>
<evidence type="ECO:0000256" key="4">
    <source>
        <dbReference type="ARBA" id="ARBA00016436"/>
    </source>
</evidence>
<evidence type="ECO:0000256" key="10">
    <source>
        <dbReference type="ARBA" id="ARBA00022840"/>
    </source>
</evidence>
<evidence type="ECO:0000256" key="11">
    <source>
        <dbReference type="ARBA" id="ARBA00023098"/>
    </source>
</evidence>
<evidence type="ECO:0000313" key="14">
    <source>
        <dbReference type="EMBL" id="NID14875.1"/>
    </source>
</evidence>